<proteinExistence type="inferred from homology"/>
<evidence type="ECO:0000313" key="2">
    <source>
        <dbReference type="EMBL" id="CEE01968.1"/>
    </source>
</evidence>
<evidence type="ECO:0000256" key="1">
    <source>
        <dbReference type="ARBA" id="ARBA00038305"/>
    </source>
</evidence>
<reference evidence="2 3" key="1">
    <citation type="submission" date="2014-07" db="EMBL/GenBank/DDBJ databases">
        <authorList>
            <person name="Wibberg Daniel"/>
        </authorList>
    </citation>
    <scope>NUCLEOTIDE SEQUENCE [LARGE SCALE GENOMIC DNA]</scope>
</reference>
<accession>A0A090J007</accession>
<dbReference type="Gene3D" id="3.40.30.10">
    <property type="entry name" value="Glutaredoxin"/>
    <property type="match status" value="1"/>
</dbReference>
<sequence length="145" mass="16296">MSMDFNILMNDYIEQARKEIVAAGYEELRTPEEVDEALQRKGTTLVMINSTCGCAGGIARPAAKYAIDYDKRPDYLVTVFAGQDKEATLEARSYFDDYPPSSPSFALLKDGKLVGMVERHEIEGHSPVSVIERLQELFEQHCDEV</sequence>
<organism evidence="2 3">
    <name type="scientific">Caldibacillus thermoamylovorans</name>
    <dbReference type="NCBI Taxonomy" id="35841"/>
    <lineage>
        <taxon>Bacteria</taxon>
        <taxon>Bacillati</taxon>
        <taxon>Bacillota</taxon>
        <taxon>Bacilli</taxon>
        <taxon>Bacillales</taxon>
        <taxon>Bacillaceae</taxon>
        <taxon>Caldibacillus</taxon>
    </lineage>
</organism>
<dbReference type="InterPro" id="IPR009474">
    <property type="entry name" value="BrxB/BrxA"/>
</dbReference>
<gene>
    <name evidence="2" type="ORF">BT1A1_2147</name>
</gene>
<dbReference type="PANTHER" id="PTHR40052">
    <property type="entry name" value="UPF0403 PROTEIN YQIW-RELATED"/>
    <property type="match status" value="1"/>
</dbReference>
<dbReference type="RefSeq" id="WP_034770950.1">
    <property type="nucleotide sequence ID" value="NZ_CCRF01000062.1"/>
</dbReference>
<dbReference type="Pfam" id="PF06491">
    <property type="entry name" value="Disulph_isomer"/>
    <property type="match status" value="1"/>
</dbReference>
<dbReference type="PANTHER" id="PTHR40052:SF1">
    <property type="entry name" value="BACILLIREDOXIN BRXB"/>
    <property type="match status" value="1"/>
</dbReference>
<keyword evidence="3" id="KW-1185">Reference proteome</keyword>
<dbReference type="AlphaFoldDB" id="A0A090J007"/>
<comment type="similarity">
    <text evidence="1">Belongs to the bacilliredoxin family.</text>
</comment>
<dbReference type="NCBIfam" id="TIGR04191">
    <property type="entry name" value="YphP_YqiW"/>
    <property type="match status" value="1"/>
</dbReference>
<name>A0A090J007_9BACI</name>
<protein>
    <submittedName>
        <fullName evidence="2">UPF0403 protein</fullName>
    </submittedName>
</protein>
<dbReference type="Proteomes" id="UP000040576">
    <property type="component" value="Unassembled WGS sequence"/>
</dbReference>
<dbReference type="EMBL" id="CCRF01000062">
    <property type="protein sequence ID" value="CEE01968.1"/>
    <property type="molecule type" value="Genomic_DNA"/>
</dbReference>
<evidence type="ECO:0000313" key="3">
    <source>
        <dbReference type="Proteomes" id="UP000040576"/>
    </source>
</evidence>